<reference evidence="1" key="1">
    <citation type="submission" date="2017-07" db="EMBL/GenBank/DDBJ databases">
        <title>Taro Niue Genome Assembly and Annotation.</title>
        <authorList>
            <person name="Atibalentja N."/>
            <person name="Keating K."/>
            <person name="Fields C.J."/>
        </authorList>
    </citation>
    <scope>NUCLEOTIDE SEQUENCE</scope>
    <source>
        <strain evidence="1">Niue_2</strain>
        <tissue evidence="1">Leaf</tissue>
    </source>
</reference>
<organism evidence="1 2">
    <name type="scientific">Colocasia esculenta</name>
    <name type="common">Wild taro</name>
    <name type="synonym">Arum esculentum</name>
    <dbReference type="NCBI Taxonomy" id="4460"/>
    <lineage>
        <taxon>Eukaryota</taxon>
        <taxon>Viridiplantae</taxon>
        <taxon>Streptophyta</taxon>
        <taxon>Embryophyta</taxon>
        <taxon>Tracheophyta</taxon>
        <taxon>Spermatophyta</taxon>
        <taxon>Magnoliopsida</taxon>
        <taxon>Liliopsida</taxon>
        <taxon>Araceae</taxon>
        <taxon>Aroideae</taxon>
        <taxon>Colocasieae</taxon>
        <taxon>Colocasia</taxon>
    </lineage>
</organism>
<proteinExistence type="predicted"/>
<gene>
    <name evidence="1" type="ORF">Taro_024701</name>
</gene>
<dbReference type="AlphaFoldDB" id="A0A843V6Z9"/>
<name>A0A843V6Z9_COLES</name>
<dbReference type="Proteomes" id="UP000652761">
    <property type="component" value="Unassembled WGS sequence"/>
</dbReference>
<sequence length="85" mass="9270">MKWAGLCTVYEPSYPQLVKAFYTCLQSEDEATLVSSVKGEPPDGAKGCTVGHRCLRQPPCTIHWWQTVLLVAVVPSLTMQTGDSG</sequence>
<dbReference type="EMBL" id="NMUH01001411">
    <property type="protein sequence ID" value="MQL92081.1"/>
    <property type="molecule type" value="Genomic_DNA"/>
</dbReference>
<comment type="caution">
    <text evidence="1">The sequence shown here is derived from an EMBL/GenBank/DDBJ whole genome shotgun (WGS) entry which is preliminary data.</text>
</comment>
<keyword evidence="2" id="KW-1185">Reference proteome</keyword>
<protein>
    <submittedName>
        <fullName evidence="1">Uncharacterized protein</fullName>
    </submittedName>
</protein>
<accession>A0A843V6Z9</accession>
<evidence type="ECO:0000313" key="1">
    <source>
        <dbReference type="EMBL" id="MQL92081.1"/>
    </source>
</evidence>
<evidence type="ECO:0000313" key="2">
    <source>
        <dbReference type="Proteomes" id="UP000652761"/>
    </source>
</evidence>